<gene>
    <name evidence="3" type="ORF">G3M78_01325</name>
</gene>
<name>A0A7T0C091_9BACT</name>
<evidence type="ECO:0000313" key="4">
    <source>
        <dbReference type="Proteomes" id="UP000594464"/>
    </source>
</evidence>
<organism evidence="3 4">
    <name type="scientific">Candidatus Nitrohelix vancouverensis</name>
    <dbReference type="NCBI Taxonomy" id="2705534"/>
    <lineage>
        <taxon>Bacteria</taxon>
        <taxon>Pseudomonadati</taxon>
        <taxon>Nitrospinota/Tectimicrobiota group</taxon>
        <taxon>Nitrospinota</taxon>
        <taxon>Nitrospinia</taxon>
        <taxon>Nitrospinales</taxon>
        <taxon>Nitrospinaceae</taxon>
        <taxon>Candidatus Nitrohelix</taxon>
    </lineage>
</organism>
<proteinExistence type="predicted"/>
<dbReference type="GO" id="GO:0000160">
    <property type="term" value="P:phosphorelay signal transduction system"/>
    <property type="evidence" value="ECO:0007669"/>
    <property type="project" value="InterPro"/>
</dbReference>
<dbReference type="InterPro" id="IPR008207">
    <property type="entry name" value="Sig_transdc_His_kin_Hpt_dom"/>
</dbReference>
<evidence type="ECO:0000256" key="1">
    <source>
        <dbReference type="PROSITE-ProRule" id="PRU00110"/>
    </source>
</evidence>
<dbReference type="PROSITE" id="PS50894">
    <property type="entry name" value="HPT"/>
    <property type="match status" value="1"/>
</dbReference>
<dbReference type="InterPro" id="IPR036641">
    <property type="entry name" value="HPT_dom_sf"/>
</dbReference>
<dbReference type="Gene3D" id="1.20.120.160">
    <property type="entry name" value="HPT domain"/>
    <property type="match status" value="1"/>
</dbReference>
<feature type="modified residue" description="Phosphohistidine" evidence="1">
    <location>
        <position position="51"/>
    </location>
</feature>
<evidence type="ECO:0000259" key="2">
    <source>
        <dbReference type="PROSITE" id="PS50894"/>
    </source>
</evidence>
<dbReference type="GO" id="GO:0004672">
    <property type="term" value="F:protein kinase activity"/>
    <property type="evidence" value="ECO:0007669"/>
    <property type="project" value="UniProtKB-ARBA"/>
</dbReference>
<dbReference type="Proteomes" id="UP000594464">
    <property type="component" value="Chromosome"/>
</dbReference>
<accession>A0A7T0C091</accession>
<reference evidence="4" key="1">
    <citation type="submission" date="2020-02" db="EMBL/GenBank/DDBJ databases">
        <title>Genomic and physiological characterization of two novel Nitrospinaceae genera.</title>
        <authorList>
            <person name="Mueller A.J."/>
            <person name="Jung M.-Y."/>
            <person name="Strachan C.R."/>
            <person name="Herbold C.W."/>
            <person name="Kirkegaard R.H."/>
            <person name="Daims H."/>
        </authorList>
    </citation>
    <scope>NUCLEOTIDE SEQUENCE [LARGE SCALE GENOMIC DNA]</scope>
</reference>
<protein>
    <submittedName>
        <fullName evidence="3">Hpt domain-containing protein</fullName>
    </submittedName>
</protein>
<evidence type="ECO:0000313" key="3">
    <source>
        <dbReference type="EMBL" id="QPJ64116.1"/>
    </source>
</evidence>
<dbReference type="KEGG" id="nva:G3M78_01325"/>
<dbReference type="SUPFAM" id="SSF47226">
    <property type="entry name" value="Histidine-containing phosphotransfer domain, HPT domain"/>
    <property type="match status" value="1"/>
</dbReference>
<dbReference type="AlphaFoldDB" id="A0A7T0C091"/>
<dbReference type="Pfam" id="PF01627">
    <property type="entry name" value="Hpt"/>
    <property type="match status" value="1"/>
</dbReference>
<feature type="domain" description="HPt" evidence="2">
    <location>
        <begin position="12"/>
        <end position="103"/>
    </location>
</feature>
<keyword evidence="1" id="KW-0597">Phosphoprotein</keyword>
<dbReference type="EMBL" id="CP048620">
    <property type="protein sequence ID" value="QPJ64116.1"/>
    <property type="molecule type" value="Genomic_DNA"/>
</dbReference>
<sequence>MPSPQSEFSVEVDRVLQDLVPTFMDNRRKDIAQLETSLRQNDFDTIRDIGHKMCGSGGSYGFEAISVIGKTLETSASRNDAAAVEQAVRSLSDYVERVRISYV</sequence>